<reference evidence="1 2" key="1">
    <citation type="submission" date="2019-02" db="EMBL/GenBank/DDBJ databases">
        <title>Deep-cultivation of Planctomycetes and their phenomic and genomic characterization uncovers novel biology.</title>
        <authorList>
            <person name="Wiegand S."/>
            <person name="Jogler M."/>
            <person name="Boedeker C."/>
            <person name="Pinto D."/>
            <person name="Vollmers J."/>
            <person name="Rivas-Marin E."/>
            <person name="Kohn T."/>
            <person name="Peeters S.H."/>
            <person name="Heuer A."/>
            <person name="Rast P."/>
            <person name="Oberbeckmann S."/>
            <person name="Bunk B."/>
            <person name="Jeske O."/>
            <person name="Meyerdierks A."/>
            <person name="Storesund J.E."/>
            <person name="Kallscheuer N."/>
            <person name="Luecker S."/>
            <person name="Lage O.M."/>
            <person name="Pohl T."/>
            <person name="Merkel B.J."/>
            <person name="Hornburger P."/>
            <person name="Mueller R.-W."/>
            <person name="Bruemmer F."/>
            <person name="Labrenz M."/>
            <person name="Spormann A.M."/>
            <person name="Op Den Camp H."/>
            <person name="Overmann J."/>
            <person name="Amann R."/>
            <person name="Jetten M.S.M."/>
            <person name="Mascher T."/>
            <person name="Medema M.H."/>
            <person name="Devos D.P."/>
            <person name="Kaster A.-K."/>
            <person name="Ovreas L."/>
            <person name="Rohde M."/>
            <person name="Galperin M.Y."/>
            <person name="Jogler C."/>
        </authorList>
    </citation>
    <scope>NUCLEOTIDE SEQUENCE [LARGE SCALE GENOMIC DNA]</scope>
    <source>
        <strain evidence="1 2">KOR42</strain>
    </source>
</reference>
<protein>
    <submittedName>
        <fullName evidence="1">Uncharacterized protein</fullName>
    </submittedName>
</protein>
<evidence type="ECO:0000313" key="1">
    <source>
        <dbReference type="EMBL" id="TWT57227.1"/>
    </source>
</evidence>
<dbReference type="EMBL" id="SIHI01000001">
    <property type="protein sequence ID" value="TWT57227.1"/>
    <property type="molecule type" value="Genomic_DNA"/>
</dbReference>
<dbReference type="Proteomes" id="UP000317243">
    <property type="component" value="Unassembled WGS sequence"/>
</dbReference>
<sequence length="142" mass="15769">MNKQRTVQLLQLGMMLANPSLGADVEAQWITETDIAEVVDAVKQIHADTNNGAMRERLRSWLNRFAGVLALNDDEKVQAAIFRTVRQNGFRKTVEAKLRTIQTGSGKSELSLDFLKSVHKDVSALCSLLSSELQKSDIDPKS</sequence>
<evidence type="ECO:0000313" key="2">
    <source>
        <dbReference type="Proteomes" id="UP000317243"/>
    </source>
</evidence>
<dbReference type="RefSeq" id="WP_146507088.1">
    <property type="nucleotide sequence ID" value="NZ_SIHI01000001.1"/>
</dbReference>
<comment type="caution">
    <text evidence="1">The sequence shown here is derived from an EMBL/GenBank/DDBJ whole genome shotgun (WGS) entry which is preliminary data.</text>
</comment>
<keyword evidence="2" id="KW-1185">Reference proteome</keyword>
<name>A0A5C5X2H2_9PLAN</name>
<organism evidence="1 2">
    <name type="scientific">Thalassoglobus neptunius</name>
    <dbReference type="NCBI Taxonomy" id="1938619"/>
    <lineage>
        <taxon>Bacteria</taxon>
        <taxon>Pseudomonadati</taxon>
        <taxon>Planctomycetota</taxon>
        <taxon>Planctomycetia</taxon>
        <taxon>Planctomycetales</taxon>
        <taxon>Planctomycetaceae</taxon>
        <taxon>Thalassoglobus</taxon>
    </lineage>
</organism>
<accession>A0A5C5X2H2</accession>
<gene>
    <name evidence="1" type="ORF">KOR42_05850</name>
</gene>
<dbReference type="AlphaFoldDB" id="A0A5C5X2H2"/>
<proteinExistence type="predicted"/>